<protein>
    <submittedName>
        <fullName evidence="3">Uncharacterized protein</fullName>
    </submittedName>
</protein>
<keyword evidence="1" id="KW-0812">Transmembrane</keyword>
<organism evidence="3 4">
    <name type="scientific">Meloidogyne enterolobii</name>
    <name type="common">Root-knot nematode worm</name>
    <name type="synonym">Meloidogyne mayaguensis</name>
    <dbReference type="NCBI Taxonomy" id="390850"/>
    <lineage>
        <taxon>Eukaryota</taxon>
        <taxon>Metazoa</taxon>
        <taxon>Ecdysozoa</taxon>
        <taxon>Nematoda</taxon>
        <taxon>Chromadorea</taxon>
        <taxon>Rhabditida</taxon>
        <taxon>Tylenchina</taxon>
        <taxon>Tylenchomorpha</taxon>
        <taxon>Tylenchoidea</taxon>
        <taxon>Meloidogynidae</taxon>
        <taxon>Meloidogyninae</taxon>
        <taxon>Meloidogyne</taxon>
    </lineage>
</organism>
<evidence type="ECO:0000313" key="4">
    <source>
        <dbReference type="Proteomes" id="UP000580250"/>
    </source>
</evidence>
<evidence type="ECO:0000256" key="1">
    <source>
        <dbReference type="SAM" id="Phobius"/>
    </source>
</evidence>
<dbReference type="AlphaFoldDB" id="A0A6V7WLT1"/>
<proteinExistence type="predicted"/>
<accession>A0A6V7WLT1</accession>
<evidence type="ECO:0000313" key="3">
    <source>
        <dbReference type="EMBL" id="CAD2187959.1"/>
    </source>
</evidence>
<feature type="transmembrane region" description="Helical" evidence="1">
    <location>
        <begin position="6"/>
        <end position="24"/>
    </location>
</feature>
<comment type="caution">
    <text evidence="3">The sequence shown here is derived from an EMBL/GenBank/DDBJ whole genome shotgun (WGS) entry which is preliminary data.</text>
</comment>
<dbReference type="Proteomes" id="UP000580250">
    <property type="component" value="Unassembled WGS sequence"/>
</dbReference>
<dbReference type="EMBL" id="CAJEWN010000393">
    <property type="protein sequence ID" value="CAD2181166.1"/>
    <property type="molecule type" value="Genomic_DNA"/>
</dbReference>
<evidence type="ECO:0000313" key="2">
    <source>
        <dbReference type="EMBL" id="CAD2181166.1"/>
    </source>
</evidence>
<keyword evidence="1" id="KW-0472">Membrane</keyword>
<gene>
    <name evidence="2" type="ORF">MENT_LOCUS33296</name>
    <name evidence="3" type="ORF">MENT_LOCUS40575</name>
</gene>
<sequence length="151" mass="16727">MLFVIFAFIVPSIICALLGFYLCISHKSKPLNNYDIRLDESTILLLQQQEKNCSFSQTPLLLNNGLNLNNNSSFGRSPPLRPLPPSMQRFFGPCSNGIGWQMPAPPSPPKILINNSFKQKPILCPPPPAYSSKEESPQQLKSALCSFASAF</sequence>
<keyword evidence="1" id="KW-1133">Transmembrane helix</keyword>
<reference evidence="3 4" key="1">
    <citation type="submission" date="2020-08" db="EMBL/GenBank/DDBJ databases">
        <authorList>
            <person name="Koutsovoulos G."/>
            <person name="Danchin GJ E."/>
        </authorList>
    </citation>
    <scope>NUCLEOTIDE SEQUENCE [LARGE SCALE GENOMIC DNA]</scope>
</reference>
<dbReference type="OrthoDB" id="5901007at2759"/>
<name>A0A6V7WLT1_MELEN</name>
<dbReference type="EMBL" id="CAJEWN010000663">
    <property type="protein sequence ID" value="CAD2187959.1"/>
    <property type="molecule type" value="Genomic_DNA"/>
</dbReference>